<evidence type="ECO:0000313" key="1">
    <source>
        <dbReference type="EMBL" id="KAF7396227.1"/>
    </source>
</evidence>
<evidence type="ECO:0000313" key="2">
    <source>
        <dbReference type="Proteomes" id="UP000614350"/>
    </source>
</evidence>
<dbReference type="AlphaFoldDB" id="A0A834N4R8"/>
<dbReference type="Proteomes" id="UP000614350">
    <property type="component" value="Unassembled WGS sequence"/>
</dbReference>
<dbReference type="EMBL" id="JACSEA010000007">
    <property type="protein sequence ID" value="KAF7396227.1"/>
    <property type="molecule type" value="Genomic_DNA"/>
</dbReference>
<name>A0A834N4R8_VESVU</name>
<sequence length="110" mass="12333">MGITFGAKFSHLNFQGRSLARSKIKPGVILCHLFVTEETQVRSCYRMFAVIHLPKVPTIFKPSPCDLSVVRGDLQTNLSVEICGSRRDDRAIKNKLAKCPKNVLPEDFTV</sequence>
<comment type="caution">
    <text evidence="1">The sequence shown here is derived from an EMBL/GenBank/DDBJ whole genome shotgun (WGS) entry which is preliminary data.</text>
</comment>
<reference evidence="1" key="1">
    <citation type="journal article" date="2020" name="G3 (Bethesda)">
        <title>High-Quality Assemblies for Three Invasive Social Wasps from the &lt;i&gt;Vespula&lt;/i&gt; Genus.</title>
        <authorList>
            <person name="Harrop T.W.R."/>
            <person name="Guhlin J."/>
            <person name="McLaughlin G.M."/>
            <person name="Permina E."/>
            <person name="Stockwell P."/>
            <person name="Gilligan J."/>
            <person name="Le Lec M.F."/>
            <person name="Gruber M.A.M."/>
            <person name="Quinn O."/>
            <person name="Lovegrove M."/>
            <person name="Duncan E.J."/>
            <person name="Remnant E.J."/>
            <person name="Van Eeckhoven J."/>
            <person name="Graham B."/>
            <person name="Knapp R.A."/>
            <person name="Langford K.W."/>
            <person name="Kronenberg Z."/>
            <person name="Press M.O."/>
            <person name="Eacker S.M."/>
            <person name="Wilson-Rankin E.E."/>
            <person name="Purcell J."/>
            <person name="Lester P.J."/>
            <person name="Dearden P.K."/>
        </authorList>
    </citation>
    <scope>NUCLEOTIDE SEQUENCE</scope>
    <source>
        <strain evidence="1">Marl-1</strain>
    </source>
</reference>
<protein>
    <submittedName>
        <fullName evidence="1">Uncharacterized protein</fullName>
    </submittedName>
</protein>
<gene>
    <name evidence="1" type="ORF">HZH66_007089</name>
</gene>
<accession>A0A834N4R8</accession>
<keyword evidence="2" id="KW-1185">Reference proteome</keyword>
<proteinExistence type="predicted"/>
<organism evidence="1 2">
    <name type="scientific">Vespula vulgaris</name>
    <name type="common">Yellow jacket</name>
    <name type="synonym">Wasp</name>
    <dbReference type="NCBI Taxonomy" id="7454"/>
    <lineage>
        <taxon>Eukaryota</taxon>
        <taxon>Metazoa</taxon>
        <taxon>Ecdysozoa</taxon>
        <taxon>Arthropoda</taxon>
        <taxon>Hexapoda</taxon>
        <taxon>Insecta</taxon>
        <taxon>Pterygota</taxon>
        <taxon>Neoptera</taxon>
        <taxon>Endopterygota</taxon>
        <taxon>Hymenoptera</taxon>
        <taxon>Apocrita</taxon>
        <taxon>Aculeata</taxon>
        <taxon>Vespoidea</taxon>
        <taxon>Vespidae</taxon>
        <taxon>Vespinae</taxon>
        <taxon>Vespula</taxon>
    </lineage>
</organism>